<keyword evidence="2" id="KW-1185">Reference proteome</keyword>
<dbReference type="OrthoDB" id="1937171at2"/>
<dbReference type="SUPFAM" id="SSF140500">
    <property type="entry name" value="BAS1536-like"/>
    <property type="match status" value="1"/>
</dbReference>
<dbReference type="GO" id="GO:0046983">
    <property type="term" value="F:protein dimerization activity"/>
    <property type="evidence" value="ECO:0007669"/>
    <property type="project" value="InterPro"/>
</dbReference>
<protein>
    <submittedName>
        <fullName evidence="1">Spo0E like sporulation regulatory protein</fullName>
    </submittedName>
</protein>
<proteinExistence type="predicted"/>
<accession>I4D732</accession>
<dbReference type="AlphaFoldDB" id="I4D732"/>
<dbReference type="GO" id="GO:0043937">
    <property type="term" value="P:regulation of sporulation"/>
    <property type="evidence" value="ECO:0007669"/>
    <property type="project" value="InterPro"/>
</dbReference>
<evidence type="ECO:0000313" key="1">
    <source>
        <dbReference type="EMBL" id="AFM41606.1"/>
    </source>
</evidence>
<dbReference type="EMBL" id="CP003639">
    <property type="protein sequence ID" value="AFM41606.1"/>
    <property type="molecule type" value="Genomic_DNA"/>
</dbReference>
<dbReference type="InterPro" id="IPR018540">
    <property type="entry name" value="Spo0E-like"/>
</dbReference>
<dbReference type="Gene3D" id="4.10.280.10">
    <property type="entry name" value="Helix-loop-helix DNA-binding domain"/>
    <property type="match status" value="1"/>
</dbReference>
<dbReference type="InterPro" id="IPR037208">
    <property type="entry name" value="Spo0E-like_sf"/>
</dbReference>
<dbReference type="HOGENOM" id="CLU_2842559_0_0_9"/>
<dbReference type="InterPro" id="IPR036638">
    <property type="entry name" value="HLH_DNA-bd_sf"/>
</dbReference>
<dbReference type="Pfam" id="PF09388">
    <property type="entry name" value="SpoOE-like"/>
    <property type="match status" value="1"/>
</dbReference>
<dbReference type="STRING" id="646529.Desaci_2674"/>
<dbReference type="KEGG" id="dai:Desaci_2674"/>
<dbReference type="Proteomes" id="UP000002892">
    <property type="component" value="Chromosome"/>
</dbReference>
<gene>
    <name evidence="1" type="ordered locus">Desaci_2674</name>
</gene>
<dbReference type="RefSeq" id="WP_014827602.1">
    <property type="nucleotide sequence ID" value="NC_018068.1"/>
</dbReference>
<name>I4D732_DESAJ</name>
<sequence length="65" mass="7835">MYGLSFDPNEEVEKLNIDIEDLRMKLINEVQQKRDLLDPEVIKLSQRLDRSLNQFYRLTFHLGQK</sequence>
<organism evidence="1 2">
    <name type="scientific">Desulfosporosinus acidiphilus (strain DSM 22704 / JCM 16185 / SJ4)</name>
    <dbReference type="NCBI Taxonomy" id="646529"/>
    <lineage>
        <taxon>Bacteria</taxon>
        <taxon>Bacillati</taxon>
        <taxon>Bacillota</taxon>
        <taxon>Clostridia</taxon>
        <taxon>Eubacteriales</taxon>
        <taxon>Desulfitobacteriaceae</taxon>
        <taxon>Desulfosporosinus</taxon>
    </lineage>
</organism>
<reference evidence="1 2" key="1">
    <citation type="journal article" date="2012" name="J. Bacteriol.">
        <title>Complete genome sequences of Desulfosporosinus orientis DSM765T, Desulfosporosinus youngiae DSM17734T, Desulfosporosinus meridiei DSM13257T, and Desulfosporosinus acidiphilus DSM22704T.</title>
        <authorList>
            <person name="Pester M."/>
            <person name="Brambilla E."/>
            <person name="Alazard D."/>
            <person name="Rattei T."/>
            <person name="Weinmaier T."/>
            <person name="Han J."/>
            <person name="Lucas S."/>
            <person name="Lapidus A."/>
            <person name="Cheng J.F."/>
            <person name="Goodwin L."/>
            <person name="Pitluck S."/>
            <person name="Peters L."/>
            <person name="Ovchinnikova G."/>
            <person name="Teshima H."/>
            <person name="Detter J.C."/>
            <person name="Han C.S."/>
            <person name="Tapia R."/>
            <person name="Land M.L."/>
            <person name="Hauser L."/>
            <person name="Kyrpides N.C."/>
            <person name="Ivanova N.N."/>
            <person name="Pagani I."/>
            <person name="Huntmann M."/>
            <person name="Wei C.L."/>
            <person name="Davenport K.W."/>
            <person name="Daligault H."/>
            <person name="Chain P.S."/>
            <person name="Chen A."/>
            <person name="Mavromatis K."/>
            <person name="Markowitz V."/>
            <person name="Szeto E."/>
            <person name="Mikhailova N."/>
            <person name="Pati A."/>
            <person name="Wagner M."/>
            <person name="Woyke T."/>
            <person name="Ollivier B."/>
            <person name="Klenk H.P."/>
            <person name="Spring S."/>
            <person name="Loy A."/>
        </authorList>
    </citation>
    <scope>NUCLEOTIDE SEQUENCE [LARGE SCALE GENOMIC DNA]</scope>
    <source>
        <strain evidence="2">DSM 22704 / JCM 16185 / SJ4</strain>
    </source>
</reference>
<evidence type="ECO:0000313" key="2">
    <source>
        <dbReference type="Proteomes" id="UP000002892"/>
    </source>
</evidence>